<evidence type="ECO:0000313" key="2">
    <source>
        <dbReference type="EMBL" id="GAA4080324.1"/>
    </source>
</evidence>
<dbReference type="EMBL" id="BAAAZG010000028">
    <property type="protein sequence ID" value="GAA4080324.1"/>
    <property type="molecule type" value="Genomic_DNA"/>
</dbReference>
<accession>A0ABP7W3P4</accession>
<name>A0ABP7W3P4_9ACTN</name>
<proteinExistence type="predicted"/>
<reference evidence="3" key="1">
    <citation type="journal article" date="2019" name="Int. J. Syst. Evol. Microbiol.">
        <title>The Global Catalogue of Microorganisms (GCM) 10K type strain sequencing project: providing services to taxonomists for standard genome sequencing and annotation.</title>
        <authorList>
            <consortium name="The Broad Institute Genomics Platform"/>
            <consortium name="The Broad Institute Genome Sequencing Center for Infectious Disease"/>
            <person name="Wu L."/>
            <person name="Ma J."/>
        </authorList>
    </citation>
    <scope>NUCLEOTIDE SEQUENCE [LARGE SCALE GENOMIC DNA]</scope>
    <source>
        <strain evidence="3">JCM 16702</strain>
    </source>
</reference>
<feature type="region of interest" description="Disordered" evidence="1">
    <location>
        <begin position="81"/>
        <end position="100"/>
    </location>
</feature>
<feature type="compositionally biased region" description="Low complexity" evidence="1">
    <location>
        <begin position="45"/>
        <end position="55"/>
    </location>
</feature>
<gene>
    <name evidence="2" type="ORF">GCM10022214_43580</name>
</gene>
<evidence type="ECO:0000256" key="1">
    <source>
        <dbReference type="SAM" id="MobiDB-lite"/>
    </source>
</evidence>
<feature type="region of interest" description="Disordered" evidence="1">
    <location>
        <begin position="45"/>
        <end position="76"/>
    </location>
</feature>
<dbReference type="Proteomes" id="UP001500683">
    <property type="component" value="Unassembled WGS sequence"/>
</dbReference>
<comment type="caution">
    <text evidence="2">The sequence shown here is derived from an EMBL/GenBank/DDBJ whole genome shotgun (WGS) entry which is preliminary data.</text>
</comment>
<organism evidence="2 3">
    <name type="scientific">Actinomadura miaoliensis</name>
    <dbReference type="NCBI Taxonomy" id="430685"/>
    <lineage>
        <taxon>Bacteria</taxon>
        <taxon>Bacillati</taxon>
        <taxon>Actinomycetota</taxon>
        <taxon>Actinomycetes</taxon>
        <taxon>Streptosporangiales</taxon>
        <taxon>Thermomonosporaceae</taxon>
        <taxon>Actinomadura</taxon>
    </lineage>
</organism>
<protein>
    <submittedName>
        <fullName evidence="2">Uncharacterized protein</fullName>
    </submittedName>
</protein>
<sequence>MALPAASCGKNTVPMIEVITPAVNTPKSNHSMQLPMADATTAFFTAAGSAPRPSSGAGGSPGPAGPAGPCDGGLLMDIDAITSGRYTSPARGGSTPPYPG</sequence>
<keyword evidence="3" id="KW-1185">Reference proteome</keyword>
<evidence type="ECO:0000313" key="3">
    <source>
        <dbReference type="Proteomes" id="UP001500683"/>
    </source>
</evidence>